<reference evidence="3" key="1">
    <citation type="submission" date="2016-11" db="EMBL/GenBank/DDBJ databases">
        <authorList>
            <person name="Varghese N."/>
            <person name="Submissions S."/>
        </authorList>
    </citation>
    <scope>NUCLEOTIDE SEQUENCE [LARGE SCALE GENOMIC DNA]</scope>
    <source>
        <strain evidence="3">CGMCC 1.8995</strain>
    </source>
</reference>
<keyword evidence="1" id="KW-0812">Transmembrane</keyword>
<feature type="transmembrane region" description="Helical" evidence="1">
    <location>
        <begin position="6"/>
        <end position="28"/>
    </location>
</feature>
<keyword evidence="1" id="KW-0472">Membrane</keyword>
<dbReference type="AlphaFoldDB" id="A0A1M5GZW6"/>
<dbReference type="EMBL" id="FQWD01000002">
    <property type="protein sequence ID" value="SHG09195.1"/>
    <property type="molecule type" value="Genomic_DNA"/>
</dbReference>
<gene>
    <name evidence="2" type="ORF">SAMN05216361_1245</name>
</gene>
<name>A0A1M5GZW6_9ALTE</name>
<accession>A0A1M5GZW6</accession>
<evidence type="ECO:0000313" key="3">
    <source>
        <dbReference type="Proteomes" id="UP000184520"/>
    </source>
</evidence>
<dbReference type="PROSITE" id="PS51257">
    <property type="entry name" value="PROKAR_LIPOPROTEIN"/>
    <property type="match status" value="1"/>
</dbReference>
<evidence type="ECO:0000256" key="1">
    <source>
        <dbReference type="SAM" id="Phobius"/>
    </source>
</evidence>
<feature type="transmembrane region" description="Helical" evidence="1">
    <location>
        <begin position="249"/>
        <end position="268"/>
    </location>
</feature>
<evidence type="ECO:0008006" key="4">
    <source>
        <dbReference type="Google" id="ProtNLM"/>
    </source>
</evidence>
<keyword evidence="3" id="KW-1185">Reference proteome</keyword>
<protein>
    <recommendedName>
        <fullName evidence="4">Transglutaminase-like superfamily protein</fullName>
    </recommendedName>
</protein>
<dbReference type="OrthoDB" id="6366148at2"/>
<keyword evidence="1" id="KW-1133">Transmembrane helix</keyword>
<dbReference type="RefSeq" id="WP_073319495.1">
    <property type="nucleotide sequence ID" value="NZ_FQWD01000002.1"/>
</dbReference>
<dbReference type="STRING" id="634436.SAMN05216361_1245"/>
<proteinExistence type="predicted"/>
<dbReference type="Proteomes" id="UP000184520">
    <property type="component" value="Unassembled WGS sequence"/>
</dbReference>
<organism evidence="2 3">
    <name type="scientific">Marisediminitalea aggregata</name>
    <dbReference type="NCBI Taxonomy" id="634436"/>
    <lineage>
        <taxon>Bacteria</taxon>
        <taxon>Pseudomonadati</taxon>
        <taxon>Pseudomonadota</taxon>
        <taxon>Gammaproteobacteria</taxon>
        <taxon>Alteromonadales</taxon>
        <taxon>Alteromonadaceae</taxon>
        <taxon>Marisediminitalea</taxon>
    </lineage>
</organism>
<evidence type="ECO:0000313" key="2">
    <source>
        <dbReference type="EMBL" id="SHG09195.1"/>
    </source>
</evidence>
<sequence>MKRVALVVNSFLVASVIVGCVLMAINLYGLNRDIRPEGLTPEVLRFGEQDLTLSPIELNQAIVRRTEESDEAYARRLTLALANGIAHVEWLMYDPDTFHQRVPVWENFILYLMGVVTSIPEYERYHFSDPYRSLARGIGICGDASMTLSGLLDEQGIPNTIITVPGHVMVEAQLPDKTLLLDADFGVVLEHGVAYYQQQPEALALAYQAQLGRVNDGELMIANELKNVGYQVWNGTSHFITKKYYFEKFAYVAKWLFPVLMVLIPLLWMRRRTQPK</sequence>